<sequence>MYHPVQECHQDQTSTEPNVGRQTFDQQSDAETHHEVTDQASPFLGPALPATTTLGLLLKIGAVLSLAVLAAASGFISWLWWSPPEDERWRNWVLTPNCLQLSITVTGVISRTAISFLATLATAMIASVAIERRGVPLHTVARASIARSGVSGPLSLAQLALEQAVETTVRALLAVLILTTIAAQLTSTILLTDLRQQPIVSHPRQIPNSHNLILSDLDPAQNAQKQLVVIDSSGSEHLAQRPLSSETFAEYSAPGVQLDGVDDTGPTVRAFLPIAQQETRETIHMFQGMARVVESRVACIRPEILRLELCQTAGEICGTIQLGSVDADAAGMDPATKPLNFTCTIPSFSNPSRSKENWQFCRIIPWAFQPINWKLPSPLPGLSTDVMLVWNGFTGQDYNRADTNSTVEQVRADYIGPWLSTTYNIKSKYDQKFDTPGRDITFNMTLCLYSTGSSREEKPFSSMDQVYAQLFNHTLEETKSPALAVQAVKFMLARSVYSYYQNSYGVSGSTTIDVFEPMSLPGSFVGYWAVLTIFTAFVLAFAAIAMLFRATQYSLPDNAWHTVSQISESDELRRVTREAMAMSDDDVKRLVNETKQGKGLVGQAQSLLRELLSVFWSRDAGIRFAIRDGVFVRVPEGKPSTHKETKSLETERTA</sequence>
<feature type="transmembrane region" description="Helical" evidence="2">
    <location>
        <begin position="171"/>
        <end position="191"/>
    </location>
</feature>
<feature type="transmembrane region" description="Helical" evidence="2">
    <location>
        <begin position="101"/>
        <end position="130"/>
    </location>
</feature>
<evidence type="ECO:0000313" key="3">
    <source>
        <dbReference type="EMBL" id="KAF6827003.1"/>
    </source>
</evidence>
<comment type="caution">
    <text evidence="3">The sequence shown here is derived from an EMBL/GenBank/DDBJ whole genome shotgun (WGS) entry which is preliminary data.</text>
</comment>
<evidence type="ECO:0000256" key="2">
    <source>
        <dbReference type="SAM" id="Phobius"/>
    </source>
</evidence>
<feature type="transmembrane region" description="Helical" evidence="2">
    <location>
        <begin position="525"/>
        <end position="548"/>
    </location>
</feature>
<evidence type="ECO:0000256" key="1">
    <source>
        <dbReference type="SAM" id="MobiDB-lite"/>
    </source>
</evidence>
<feature type="compositionally biased region" description="Polar residues" evidence="1">
    <location>
        <begin position="11"/>
        <end position="29"/>
    </location>
</feature>
<accession>A0A8H6K9U5</accession>
<keyword evidence="4" id="KW-1185">Reference proteome</keyword>
<organism evidence="3 4">
    <name type="scientific">Colletotrichum plurivorum</name>
    <dbReference type="NCBI Taxonomy" id="2175906"/>
    <lineage>
        <taxon>Eukaryota</taxon>
        <taxon>Fungi</taxon>
        <taxon>Dikarya</taxon>
        <taxon>Ascomycota</taxon>
        <taxon>Pezizomycotina</taxon>
        <taxon>Sordariomycetes</taxon>
        <taxon>Hypocreomycetidae</taxon>
        <taxon>Glomerellales</taxon>
        <taxon>Glomerellaceae</taxon>
        <taxon>Colletotrichum</taxon>
        <taxon>Colletotrichum orchidearum species complex</taxon>
    </lineage>
</organism>
<dbReference type="AlphaFoldDB" id="A0A8H6K9U5"/>
<keyword evidence="2" id="KW-0472">Membrane</keyword>
<gene>
    <name evidence="3" type="ORF">CPLU01_09377</name>
</gene>
<keyword evidence="2" id="KW-1133">Transmembrane helix</keyword>
<dbReference type="EMBL" id="WIGO01000145">
    <property type="protein sequence ID" value="KAF6827003.1"/>
    <property type="molecule type" value="Genomic_DNA"/>
</dbReference>
<keyword evidence="2" id="KW-0812">Transmembrane</keyword>
<feature type="compositionally biased region" description="Basic and acidic residues" evidence="1">
    <location>
        <begin position="1"/>
        <end position="10"/>
    </location>
</feature>
<protein>
    <submittedName>
        <fullName evidence="3">Uncharacterized protein</fullName>
    </submittedName>
</protein>
<reference evidence="3" key="1">
    <citation type="journal article" date="2020" name="Phytopathology">
        <title>Genome Sequence Resources of Colletotrichum truncatum, C. plurivorum, C. musicola, and C. sojae: Four Species Pathogenic to Soybean (Glycine max).</title>
        <authorList>
            <person name="Rogerio F."/>
            <person name="Boufleur T.R."/>
            <person name="Ciampi-Guillardi M."/>
            <person name="Sukno S.A."/>
            <person name="Thon M.R."/>
            <person name="Massola Junior N.S."/>
            <person name="Baroncelli R."/>
        </authorList>
    </citation>
    <scope>NUCLEOTIDE SEQUENCE</scope>
    <source>
        <strain evidence="3">LFN00145</strain>
    </source>
</reference>
<evidence type="ECO:0000313" key="4">
    <source>
        <dbReference type="Proteomes" id="UP000654918"/>
    </source>
</evidence>
<dbReference type="Proteomes" id="UP000654918">
    <property type="component" value="Unassembled WGS sequence"/>
</dbReference>
<feature type="region of interest" description="Disordered" evidence="1">
    <location>
        <begin position="1"/>
        <end position="42"/>
    </location>
</feature>
<proteinExistence type="predicted"/>
<name>A0A8H6K9U5_9PEZI</name>
<feature type="transmembrane region" description="Helical" evidence="2">
    <location>
        <begin position="56"/>
        <end position="81"/>
    </location>
</feature>